<feature type="region of interest" description="Disordered" evidence="5">
    <location>
        <begin position="231"/>
        <end position="252"/>
    </location>
</feature>
<dbReference type="PROSITE" id="PS50016">
    <property type="entry name" value="ZF_PHD_2"/>
    <property type="match status" value="1"/>
</dbReference>
<evidence type="ECO:0000256" key="1">
    <source>
        <dbReference type="ARBA" id="ARBA00022723"/>
    </source>
</evidence>
<dbReference type="Pfam" id="PF00628">
    <property type="entry name" value="PHD"/>
    <property type="match status" value="1"/>
</dbReference>
<proteinExistence type="predicted"/>
<evidence type="ECO:0000256" key="3">
    <source>
        <dbReference type="ARBA" id="ARBA00022833"/>
    </source>
</evidence>
<evidence type="ECO:0000313" key="7">
    <source>
        <dbReference type="EMBL" id="KAJ1972614.1"/>
    </source>
</evidence>
<keyword evidence="3" id="KW-0862">Zinc</keyword>
<sequence length="688" mass="73462">MDRHGSFSYPTSQPDQLCLSTNSAPVSGATHPMLALAAHFPQFYAPYYAAAHGLIPLVGMDRSSVQLLKSKQPPTPSMAPSSSLPTPPSTASLPAMPQYPLAHSASLPLPASKFASDLLPDLTSLGSDALFANTRMIKDVFFTDPVAHGGMPLSDPTTLTAGPEVGEVALHSIFEVDKLSPPSSPSKFDQEDNSSLFGCDLDSVMEDGSVDSSLAFGMDAKAHQALALSPRARVLTPPNDDGEPDSDMGFASLASPASSLASSLASPDFPSDPSMFYFDKASSGYLLESTKRRRLNSYPTTAAVGHIQTVSPSMLMHSVLSPDSSLSAAGALAEFPADLVSAEESGDDEYVPPEPTASRTSRRSPKSRSVVGIKRSARASGLDTPKPRPASASPTPLASTPKMPRGPAVSPRLATPEPTPVPGATLPDNQGRALSDPRATHHPTLYEEMTQANIDWCRYCGTTEGINWRPGPWGKRTLCNKHGCDYKGYGFACKLPRLDLRAYVNESIGERDRPILQLYCTVCHDAQSYEGNVLVRCEGCPKAYHQNCYSESISDAVVQGGEAWFCDGSCPHNCRSKRVVVELPRKRLPLMCTPKATPVATPEPEKSKASALTKALSPRLPSARRARRTSYNVSPVIQLPPSPSPSVGEVDSPSDTSDTVLPTSTFCQPRTRTNKKRKNLPAIAEGSD</sequence>
<evidence type="ECO:0000313" key="8">
    <source>
        <dbReference type="Proteomes" id="UP001151582"/>
    </source>
</evidence>
<keyword evidence="8" id="KW-1185">Reference proteome</keyword>
<keyword evidence="1" id="KW-0479">Metal-binding</keyword>
<name>A0A9W8AX28_9FUNG</name>
<dbReference type="SMART" id="SM00249">
    <property type="entry name" value="PHD"/>
    <property type="match status" value="1"/>
</dbReference>
<feature type="region of interest" description="Disordered" evidence="5">
    <location>
        <begin position="597"/>
        <end position="688"/>
    </location>
</feature>
<evidence type="ECO:0000256" key="5">
    <source>
        <dbReference type="SAM" id="MobiDB-lite"/>
    </source>
</evidence>
<organism evidence="7 8">
    <name type="scientific">Dimargaris verticillata</name>
    <dbReference type="NCBI Taxonomy" id="2761393"/>
    <lineage>
        <taxon>Eukaryota</taxon>
        <taxon>Fungi</taxon>
        <taxon>Fungi incertae sedis</taxon>
        <taxon>Zoopagomycota</taxon>
        <taxon>Kickxellomycotina</taxon>
        <taxon>Dimargaritomycetes</taxon>
        <taxon>Dimargaritales</taxon>
        <taxon>Dimargaritaceae</taxon>
        <taxon>Dimargaris</taxon>
    </lineage>
</organism>
<dbReference type="InterPro" id="IPR019787">
    <property type="entry name" value="Znf_PHD-finger"/>
</dbReference>
<feature type="region of interest" description="Disordered" evidence="5">
    <location>
        <begin position="68"/>
        <end position="96"/>
    </location>
</feature>
<accession>A0A9W8AX28</accession>
<dbReference type="OrthoDB" id="5863171at2759"/>
<feature type="region of interest" description="Disordered" evidence="5">
    <location>
        <begin position="342"/>
        <end position="438"/>
    </location>
</feature>
<dbReference type="InterPro" id="IPR001965">
    <property type="entry name" value="Znf_PHD"/>
</dbReference>
<protein>
    <recommendedName>
        <fullName evidence="6">PHD-type domain-containing protein</fullName>
    </recommendedName>
</protein>
<evidence type="ECO:0000256" key="2">
    <source>
        <dbReference type="ARBA" id="ARBA00022771"/>
    </source>
</evidence>
<keyword evidence="2 4" id="KW-0863">Zinc-finger</keyword>
<dbReference type="InterPro" id="IPR011011">
    <property type="entry name" value="Znf_FYVE_PHD"/>
</dbReference>
<evidence type="ECO:0000259" key="6">
    <source>
        <dbReference type="PROSITE" id="PS50016"/>
    </source>
</evidence>
<feature type="compositionally biased region" description="Low complexity" evidence="5">
    <location>
        <begin position="78"/>
        <end position="96"/>
    </location>
</feature>
<dbReference type="InterPro" id="IPR013083">
    <property type="entry name" value="Znf_RING/FYVE/PHD"/>
</dbReference>
<dbReference type="AlphaFoldDB" id="A0A9W8AX28"/>
<gene>
    <name evidence="7" type="ORF">H4R34_005351</name>
</gene>
<dbReference type="Gene3D" id="3.30.40.10">
    <property type="entry name" value="Zinc/RING finger domain, C3HC4 (zinc finger)"/>
    <property type="match status" value="1"/>
</dbReference>
<comment type="caution">
    <text evidence="7">The sequence shown here is derived from an EMBL/GenBank/DDBJ whole genome shotgun (WGS) entry which is preliminary data.</text>
</comment>
<reference evidence="7" key="1">
    <citation type="submission" date="2022-07" db="EMBL/GenBank/DDBJ databases">
        <title>Phylogenomic reconstructions and comparative analyses of Kickxellomycotina fungi.</title>
        <authorList>
            <person name="Reynolds N.K."/>
            <person name="Stajich J.E."/>
            <person name="Barry K."/>
            <person name="Grigoriev I.V."/>
            <person name="Crous P."/>
            <person name="Smith M.E."/>
        </authorList>
    </citation>
    <scope>NUCLEOTIDE SEQUENCE</scope>
    <source>
        <strain evidence="7">RSA 567</strain>
    </source>
</reference>
<feature type="compositionally biased region" description="Polar residues" evidence="5">
    <location>
        <begin position="653"/>
        <end position="671"/>
    </location>
</feature>
<evidence type="ECO:0000256" key="4">
    <source>
        <dbReference type="PROSITE-ProRule" id="PRU00146"/>
    </source>
</evidence>
<dbReference type="EMBL" id="JANBQB010001008">
    <property type="protein sequence ID" value="KAJ1972614.1"/>
    <property type="molecule type" value="Genomic_DNA"/>
</dbReference>
<dbReference type="SUPFAM" id="SSF57903">
    <property type="entry name" value="FYVE/PHD zinc finger"/>
    <property type="match status" value="1"/>
</dbReference>
<dbReference type="GO" id="GO:0008270">
    <property type="term" value="F:zinc ion binding"/>
    <property type="evidence" value="ECO:0007669"/>
    <property type="project" value="UniProtKB-KW"/>
</dbReference>
<dbReference type="Proteomes" id="UP001151582">
    <property type="component" value="Unassembled WGS sequence"/>
</dbReference>
<feature type="domain" description="PHD-type" evidence="6">
    <location>
        <begin position="517"/>
        <end position="572"/>
    </location>
</feature>